<name>A0AAI9UWZ8_9PEZI</name>
<evidence type="ECO:0000256" key="3">
    <source>
        <dbReference type="ARBA" id="ARBA00013969"/>
    </source>
</evidence>
<dbReference type="Gene3D" id="1.20.58.1020">
    <property type="match status" value="1"/>
</dbReference>
<dbReference type="InterPro" id="IPR007257">
    <property type="entry name" value="GINS_Psf2"/>
</dbReference>
<keyword evidence="7" id="KW-0539">Nucleus</keyword>
<evidence type="ECO:0000256" key="9">
    <source>
        <dbReference type="SAM" id="MobiDB-lite"/>
    </source>
</evidence>
<dbReference type="GO" id="GO:0007059">
    <property type="term" value="P:chromosome segregation"/>
    <property type="evidence" value="ECO:0007669"/>
    <property type="project" value="UniProtKB-KW"/>
</dbReference>
<evidence type="ECO:0000256" key="5">
    <source>
        <dbReference type="ARBA" id="ARBA00022705"/>
    </source>
</evidence>
<dbReference type="AlphaFoldDB" id="A0AAI9UWZ8"/>
<dbReference type="GO" id="GO:0000727">
    <property type="term" value="P:double-strand break repair via break-induced replication"/>
    <property type="evidence" value="ECO:0007669"/>
    <property type="project" value="TreeGrafter"/>
</dbReference>
<keyword evidence="13" id="KW-1185">Reference proteome</keyword>
<dbReference type="EMBL" id="MPDP01000260">
    <property type="protein sequence ID" value="KAK1466347.1"/>
    <property type="molecule type" value="Genomic_DNA"/>
</dbReference>
<dbReference type="PANTHER" id="PTHR12772">
    <property type="entry name" value="DNA REPLICATION COMPLEX GINS PROTEIN PSF2"/>
    <property type="match status" value="1"/>
</dbReference>
<evidence type="ECO:0000259" key="10">
    <source>
        <dbReference type="Pfam" id="PF05916"/>
    </source>
</evidence>
<dbReference type="InterPro" id="IPR056784">
    <property type="entry name" value="PSF2_N"/>
</dbReference>
<protein>
    <recommendedName>
        <fullName evidence="4">DNA replication complex GINS protein PSF2</fullName>
    </recommendedName>
    <alternativeName>
        <fullName evidence="3">DNA replication complex GINS protein psf2</fullName>
    </alternativeName>
</protein>
<comment type="subcellular location">
    <subcellularLocation>
        <location evidence="1">Nucleus</location>
    </subcellularLocation>
</comment>
<sequence>MEDPRGEDHVRATAFTAAAEVPKKATAAEQADLGGPIPLRGVLGSERGSRMAVGYSRRSVLAGRARAVGRRRGGCSLQYPCNFGLVRLSSFFLFLRIALLTLVMGRQGRPNPLETAVQKFKVQGPLARVVGLGDAEKEKKREERSAAVGLQPLRSRSPLSLVDEVTQISQGRLAKVMSQTTAVRTRLELASPEGSAGQGKEQPQLLCIQAFSLIAQPYHWPLSSKKPELQVQSHRSGPAASVRNPAAPSHHQTGRVFRVGRFAASNLDGGLLQRQVLFAKTNDGFASPLGSRTHRSGFSVRDGARHNRPTSAARKHRSSQRKNGAAPSTLPRDASRIDPSANSRCFSQGATPALRPPARANLPLWLALLLKKQRRANIVPPQWLHPTSLAKIVHQETTLNPDAFSAPPPPPARGDARGNARRLGATLDETLSPPFLPSCTADAPPNALPYHWFELAEVLLAHASDDIPSTSEVRSLLKDLQEVRSAKMRKSTQDLSDGVGGVMSLRGVGAMELAESRGFFLGVIEGVRKIGASAEASRREEEEERGSGDGDYDEDEDML</sequence>
<dbReference type="SUPFAM" id="SSF158573">
    <property type="entry name" value="GINS helical bundle-like"/>
    <property type="match status" value="1"/>
</dbReference>
<gene>
    <name evidence="12" type="ORF">CCUS01_01196</name>
</gene>
<feature type="compositionally biased region" description="Acidic residues" evidence="9">
    <location>
        <begin position="550"/>
        <end position="559"/>
    </location>
</feature>
<feature type="domain" description="DNA replication complex GINS protein PSF2 N-terminal" evidence="11">
    <location>
        <begin position="345"/>
        <end position="379"/>
    </location>
</feature>
<evidence type="ECO:0000256" key="1">
    <source>
        <dbReference type="ARBA" id="ARBA00004123"/>
    </source>
</evidence>
<feature type="region of interest" description="Disordered" evidence="9">
    <location>
        <begin position="532"/>
        <end position="559"/>
    </location>
</feature>
<feature type="compositionally biased region" description="Basic and acidic residues" evidence="9">
    <location>
        <begin position="536"/>
        <end position="548"/>
    </location>
</feature>
<dbReference type="Proteomes" id="UP001239213">
    <property type="component" value="Unassembled WGS sequence"/>
</dbReference>
<feature type="domain" description="GINS subunit" evidence="10">
    <location>
        <begin position="441"/>
        <end position="530"/>
    </location>
</feature>
<dbReference type="GO" id="GO:0006260">
    <property type="term" value="P:DNA replication"/>
    <property type="evidence" value="ECO:0007669"/>
    <property type="project" value="UniProtKB-KW"/>
</dbReference>
<dbReference type="CDD" id="cd11712">
    <property type="entry name" value="GINS_A_psf2"/>
    <property type="match status" value="1"/>
</dbReference>
<dbReference type="GO" id="GO:0000811">
    <property type="term" value="C:GINS complex"/>
    <property type="evidence" value="ECO:0007669"/>
    <property type="project" value="TreeGrafter"/>
</dbReference>
<organism evidence="12 13">
    <name type="scientific">Colletotrichum cuscutae</name>
    <dbReference type="NCBI Taxonomy" id="1209917"/>
    <lineage>
        <taxon>Eukaryota</taxon>
        <taxon>Fungi</taxon>
        <taxon>Dikarya</taxon>
        <taxon>Ascomycota</taxon>
        <taxon>Pezizomycotina</taxon>
        <taxon>Sordariomycetes</taxon>
        <taxon>Hypocreomycetidae</taxon>
        <taxon>Glomerellales</taxon>
        <taxon>Glomerellaceae</taxon>
        <taxon>Colletotrichum</taxon>
        <taxon>Colletotrichum acutatum species complex</taxon>
    </lineage>
</organism>
<feature type="region of interest" description="Disordered" evidence="9">
    <location>
        <begin position="283"/>
        <end position="353"/>
    </location>
</feature>
<proteinExistence type="inferred from homology"/>
<dbReference type="FunFam" id="1.20.58.1020:FF:000001">
    <property type="entry name" value="DNA replication complex GINS protein PSF2"/>
    <property type="match status" value="1"/>
</dbReference>
<evidence type="ECO:0000256" key="8">
    <source>
        <dbReference type="ARBA" id="ARBA00025163"/>
    </source>
</evidence>
<dbReference type="Gene3D" id="3.40.5.50">
    <property type="match status" value="1"/>
</dbReference>
<dbReference type="InterPro" id="IPR021151">
    <property type="entry name" value="GINS_A"/>
</dbReference>
<evidence type="ECO:0000256" key="2">
    <source>
        <dbReference type="ARBA" id="ARBA00010565"/>
    </source>
</evidence>
<comment type="similarity">
    <text evidence="2">Belongs to the GINS2/PSF2 family.</text>
</comment>
<feature type="compositionally biased region" description="Polar residues" evidence="9">
    <location>
        <begin position="340"/>
        <end position="349"/>
    </location>
</feature>
<comment type="caution">
    <text evidence="12">The sequence shown here is derived from an EMBL/GenBank/DDBJ whole genome shotgun (WGS) entry which is preliminary data.</text>
</comment>
<dbReference type="PANTHER" id="PTHR12772:SF0">
    <property type="entry name" value="DNA REPLICATION COMPLEX GINS PROTEIN PSF2"/>
    <property type="match status" value="1"/>
</dbReference>
<evidence type="ECO:0000256" key="7">
    <source>
        <dbReference type="ARBA" id="ARBA00023242"/>
    </source>
</evidence>
<dbReference type="Pfam" id="PF25005">
    <property type="entry name" value="PSF2_N"/>
    <property type="match status" value="1"/>
</dbReference>
<evidence type="ECO:0000259" key="11">
    <source>
        <dbReference type="Pfam" id="PF25005"/>
    </source>
</evidence>
<keyword evidence="6" id="KW-0159">Chromosome partition</keyword>
<evidence type="ECO:0000256" key="4">
    <source>
        <dbReference type="ARBA" id="ARBA00015139"/>
    </source>
</evidence>
<keyword evidence="5" id="KW-0235">DNA replication</keyword>
<dbReference type="InterPro" id="IPR036224">
    <property type="entry name" value="GINS_bundle-like_dom_sf"/>
</dbReference>
<accession>A0AAI9UWZ8</accession>
<reference evidence="12" key="1">
    <citation type="submission" date="2016-11" db="EMBL/GenBank/DDBJ databases">
        <title>The genome sequence of Colletotrichum cuscutae.</title>
        <authorList>
            <person name="Baroncelli R."/>
        </authorList>
    </citation>
    <scope>NUCLEOTIDE SEQUENCE</scope>
    <source>
        <strain evidence="12">IMI 304802</strain>
    </source>
</reference>
<evidence type="ECO:0000256" key="6">
    <source>
        <dbReference type="ARBA" id="ARBA00022829"/>
    </source>
</evidence>
<evidence type="ECO:0000313" key="13">
    <source>
        <dbReference type="Proteomes" id="UP001239213"/>
    </source>
</evidence>
<evidence type="ECO:0000313" key="12">
    <source>
        <dbReference type="EMBL" id="KAK1466347.1"/>
    </source>
</evidence>
<comment type="function">
    <text evidence="8">The GINS complex plays an essential role in the initiation of DNA replication. Has a role in chromosome segregation.</text>
</comment>
<feature type="region of interest" description="Disordered" evidence="9">
    <location>
        <begin position="226"/>
        <end position="252"/>
    </location>
</feature>
<dbReference type="SUPFAM" id="SSF160059">
    <property type="entry name" value="PriA/YqbF domain"/>
    <property type="match status" value="1"/>
</dbReference>
<dbReference type="Pfam" id="PF05916">
    <property type="entry name" value="Sld5"/>
    <property type="match status" value="1"/>
</dbReference>